<sequence>MLCALTIMIIGCENKQKRYSLETLGILSSQNMNNNSVVRLDLIQVFEQSLWDTISKMKGKEYFQNRKSLLAHNSQHIKVWSFEPLPQTKLEAFCIANWSPVCYGAIVFMSYESDKKNSFTLSPKVKHLNIKLGPDAIEKASSVGKIKSGLKYRQTYSIGANHEC</sequence>
<organism evidence="1 2">
    <name type="scientific">Candidatus Cytomitobacter indipagum</name>
    <dbReference type="NCBI Taxonomy" id="2601575"/>
    <lineage>
        <taxon>Bacteria</taxon>
        <taxon>Pseudomonadati</taxon>
        <taxon>Pseudomonadota</taxon>
        <taxon>Alphaproteobacteria</taxon>
        <taxon>Holosporales</taxon>
        <taxon>Holosporaceae</taxon>
        <taxon>Candidatus Cytomitobacter</taxon>
    </lineage>
</organism>
<keyword evidence="2" id="KW-1185">Reference proteome</keyword>
<dbReference type="KEGG" id="cip:FZC35_00470"/>
<name>A0A5C0UDP1_9PROT</name>
<gene>
    <name evidence="1" type="ORF">FZC35_00470</name>
</gene>
<proteinExistence type="predicted"/>
<reference evidence="1 2" key="1">
    <citation type="submission" date="2019-08" db="EMBL/GenBank/DDBJ databases">
        <title>Highly reduced genomes of protist endosymbionts show evolutionary convergence.</title>
        <authorList>
            <person name="George E."/>
            <person name="Husnik F."/>
            <person name="Tashyreva D."/>
            <person name="Prokopchuk G."/>
            <person name="Horak A."/>
            <person name="Kwong W.K."/>
            <person name="Lukes J."/>
            <person name="Keeling P.J."/>
        </authorList>
    </citation>
    <scope>NUCLEOTIDE SEQUENCE [LARGE SCALE GENOMIC DNA]</scope>
    <source>
        <strain evidence="1">1605</strain>
    </source>
</reference>
<dbReference type="OrthoDB" id="9830866at2"/>
<dbReference type="Proteomes" id="UP000325155">
    <property type="component" value="Chromosome"/>
</dbReference>
<dbReference type="EMBL" id="CP043315">
    <property type="protein sequence ID" value="QEK37861.1"/>
    <property type="molecule type" value="Genomic_DNA"/>
</dbReference>
<evidence type="ECO:0000313" key="1">
    <source>
        <dbReference type="EMBL" id="QEK37861.1"/>
    </source>
</evidence>
<dbReference type="AlphaFoldDB" id="A0A5C0UDP1"/>
<accession>A0A5C0UDP1</accession>
<evidence type="ECO:0000313" key="2">
    <source>
        <dbReference type="Proteomes" id="UP000325155"/>
    </source>
</evidence>
<protein>
    <submittedName>
        <fullName evidence="1">Uncharacterized protein</fullName>
    </submittedName>
</protein>
<dbReference type="RefSeq" id="WP_148980708.1">
    <property type="nucleotide sequence ID" value="NZ_CP043315.1"/>
</dbReference>